<dbReference type="FunFam" id="3.30.230.10:FF:000021">
    <property type="entry name" value="Ribonuclease P protein component"/>
    <property type="match status" value="1"/>
</dbReference>
<dbReference type="InterPro" id="IPR014721">
    <property type="entry name" value="Ribsml_uS5_D2-typ_fold_subgr"/>
</dbReference>
<dbReference type="SUPFAM" id="SSF54211">
    <property type="entry name" value="Ribosomal protein S5 domain 2-like"/>
    <property type="match status" value="1"/>
</dbReference>
<keyword evidence="5 7" id="KW-0378">Hydrolase</keyword>
<name>A0A1M5VFC1_9BACI</name>
<keyword evidence="4 7" id="KW-0255">Endonuclease</keyword>
<keyword evidence="10" id="KW-1185">Reference proteome</keyword>
<gene>
    <name evidence="7" type="primary">rnpA</name>
    <name evidence="9" type="ORF">SAMN05421807_11286</name>
</gene>
<comment type="similarity">
    <text evidence="7">Belongs to the RnpA family.</text>
</comment>
<organism evidence="9 10">
    <name type="scientific">Virgibacillus chiguensis</name>
    <dbReference type="NCBI Taxonomy" id="411959"/>
    <lineage>
        <taxon>Bacteria</taxon>
        <taxon>Bacillati</taxon>
        <taxon>Bacillota</taxon>
        <taxon>Bacilli</taxon>
        <taxon>Bacillales</taxon>
        <taxon>Bacillaceae</taxon>
        <taxon>Virgibacillus</taxon>
    </lineage>
</organism>
<evidence type="ECO:0000256" key="7">
    <source>
        <dbReference type="HAMAP-Rule" id="MF_00227"/>
    </source>
</evidence>
<keyword evidence="6 7" id="KW-0694">RNA-binding</keyword>
<dbReference type="GO" id="GO:0042781">
    <property type="term" value="F:3'-tRNA processing endoribonuclease activity"/>
    <property type="evidence" value="ECO:0007669"/>
    <property type="project" value="TreeGrafter"/>
</dbReference>
<dbReference type="HAMAP" id="MF_00227">
    <property type="entry name" value="RNase_P"/>
    <property type="match status" value="1"/>
</dbReference>
<dbReference type="GO" id="GO:0001682">
    <property type="term" value="P:tRNA 5'-leader removal"/>
    <property type="evidence" value="ECO:0007669"/>
    <property type="project" value="UniProtKB-UniRule"/>
</dbReference>
<comment type="catalytic activity">
    <reaction evidence="7">
        <text>Endonucleolytic cleavage of RNA, removing 5'-extranucleotides from tRNA precursor.</text>
        <dbReference type="EC" id="3.1.26.5"/>
    </reaction>
</comment>
<dbReference type="InterPro" id="IPR020539">
    <property type="entry name" value="RNase_P_CS"/>
</dbReference>
<dbReference type="Gene3D" id="3.30.230.10">
    <property type="match status" value="1"/>
</dbReference>
<dbReference type="GO" id="GO:0030677">
    <property type="term" value="C:ribonuclease P complex"/>
    <property type="evidence" value="ECO:0007669"/>
    <property type="project" value="TreeGrafter"/>
</dbReference>
<evidence type="ECO:0000313" key="10">
    <source>
        <dbReference type="Proteomes" id="UP000184079"/>
    </source>
</evidence>
<comment type="function">
    <text evidence="1 7">RNaseP catalyzes the removal of the 5'-leader sequence from pre-tRNA to produce the mature 5'-terminus. It can also cleave other RNA substrates such as 4.5S RNA. The protein component plays an auxiliary but essential role in vivo by binding to the 5'-leader sequence and broadening the substrate specificity of the ribozyme.</text>
</comment>
<dbReference type="NCBIfam" id="TIGR00188">
    <property type="entry name" value="rnpA"/>
    <property type="match status" value="1"/>
</dbReference>
<evidence type="ECO:0000313" key="9">
    <source>
        <dbReference type="EMBL" id="SHH73930.1"/>
    </source>
</evidence>
<evidence type="ECO:0000256" key="5">
    <source>
        <dbReference type="ARBA" id="ARBA00022801"/>
    </source>
</evidence>
<protein>
    <recommendedName>
        <fullName evidence="7 8">Ribonuclease P protein component</fullName>
        <shortName evidence="7">RNase P protein</shortName>
        <shortName evidence="7">RNaseP protein</shortName>
        <ecNumber evidence="7 8">3.1.26.5</ecNumber>
    </recommendedName>
    <alternativeName>
        <fullName evidence="7">Protein C5</fullName>
    </alternativeName>
</protein>
<accession>A0A1M5VFC1</accession>
<dbReference type="GO" id="GO:0004526">
    <property type="term" value="F:ribonuclease P activity"/>
    <property type="evidence" value="ECO:0007669"/>
    <property type="project" value="UniProtKB-UniRule"/>
</dbReference>
<evidence type="ECO:0000256" key="2">
    <source>
        <dbReference type="ARBA" id="ARBA00022694"/>
    </source>
</evidence>
<keyword evidence="2 7" id="KW-0819">tRNA processing</keyword>
<dbReference type="EMBL" id="FQXD01000012">
    <property type="protein sequence ID" value="SHH73930.1"/>
    <property type="molecule type" value="Genomic_DNA"/>
</dbReference>
<dbReference type="InterPro" id="IPR000100">
    <property type="entry name" value="RNase_P"/>
</dbReference>
<dbReference type="Pfam" id="PF00825">
    <property type="entry name" value="Ribonuclease_P"/>
    <property type="match status" value="1"/>
</dbReference>
<sequence length="132" mass="15559">MNESSIRVAVFNVVKVINLKKEYRIKKNSDFQYAFKAGKSFANRQLVIYYVKKEGQSHFRMGLSVGKKIGNAVTRNRIKRYLRQAFFELKDDIAYPYDIVIIARQPAKQMTFSEIKKSLTHLLYKEHLLKNH</sequence>
<dbReference type="EC" id="3.1.26.5" evidence="7 8"/>
<dbReference type="PANTHER" id="PTHR33992">
    <property type="entry name" value="RIBONUCLEASE P PROTEIN COMPONENT"/>
    <property type="match status" value="1"/>
</dbReference>
<dbReference type="InterPro" id="IPR020568">
    <property type="entry name" value="Ribosomal_Su5_D2-typ_SF"/>
</dbReference>
<evidence type="ECO:0000256" key="4">
    <source>
        <dbReference type="ARBA" id="ARBA00022759"/>
    </source>
</evidence>
<evidence type="ECO:0000256" key="8">
    <source>
        <dbReference type="NCBIfam" id="TIGR00188"/>
    </source>
</evidence>
<dbReference type="GO" id="GO:0000049">
    <property type="term" value="F:tRNA binding"/>
    <property type="evidence" value="ECO:0007669"/>
    <property type="project" value="UniProtKB-UniRule"/>
</dbReference>
<dbReference type="Proteomes" id="UP000184079">
    <property type="component" value="Unassembled WGS sequence"/>
</dbReference>
<evidence type="ECO:0000256" key="6">
    <source>
        <dbReference type="ARBA" id="ARBA00022884"/>
    </source>
</evidence>
<dbReference type="PANTHER" id="PTHR33992:SF1">
    <property type="entry name" value="RIBONUCLEASE P PROTEIN COMPONENT"/>
    <property type="match status" value="1"/>
</dbReference>
<evidence type="ECO:0000256" key="1">
    <source>
        <dbReference type="ARBA" id="ARBA00002663"/>
    </source>
</evidence>
<dbReference type="AlphaFoldDB" id="A0A1M5VFC1"/>
<reference evidence="10" key="1">
    <citation type="submission" date="2016-11" db="EMBL/GenBank/DDBJ databases">
        <authorList>
            <person name="Varghese N."/>
            <person name="Submissions S."/>
        </authorList>
    </citation>
    <scope>NUCLEOTIDE SEQUENCE [LARGE SCALE GENOMIC DNA]</scope>
    <source>
        <strain evidence="10">CGMCC 1.6496</strain>
    </source>
</reference>
<comment type="subunit">
    <text evidence="7">Consists of a catalytic RNA component (M1 or rnpB) and a protein subunit.</text>
</comment>
<keyword evidence="3 7" id="KW-0540">Nuclease</keyword>
<proteinExistence type="inferred from homology"/>
<evidence type="ECO:0000256" key="3">
    <source>
        <dbReference type="ARBA" id="ARBA00022722"/>
    </source>
</evidence>
<dbReference type="PROSITE" id="PS00648">
    <property type="entry name" value="RIBONUCLEASE_P"/>
    <property type="match status" value="1"/>
</dbReference>